<evidence type="ECO:0008006" key="4">
    <source>
        <dbReference type="Google" id="ProtNLM"/>
    </source>
</evidence>
<organism evidence="2 3">
    <name type="scientific">Variovorax ginsengisoli</name>
    <dbReference type="NCBI Taxonomy" id="363844"/>
    <lineage>
        <taxon>Bacteria</taxon>
        <taxon>Pseudomonadati</taxon>
        <taxon>Pseudomonadota</taxon>
        <taxon>Betaproteobacteria</taxon>
        <taxon>Burkholderiales</taxon>
        <taxon>Comamonadaceae</taxon>
        <taxon>Variovorax</taxon>
    </lineage>
</organism>
<dbReference type="Gene3D" id="1.25.40.10">
    <property type="entry name" value="Tetratricopeptide repeat domain"/>
    <property type="match status" value="1"/>
</dbReference>
<reference evidence="2" key="1">
    <citation type="submission" date="2023-06" db="EMBL/GenBank/DDBJ databases">
        <authorList>
            <person name="Jiang Y."/>
            <person name="Liu Q."/>
        </authorList>
    </citation>
    <scope>NUCLEOTIDE SEQUENCE</scope>
    <source>
        <strain evidence="2">CGMCC 1.12090</strain>
    </source>
</reference>
<name>A0ABT8SC38_9BURK</name>
<dbReference type="InterPro" id="IPR011990">
    <property type="entry name" value="TPR-like_helical_dom_sf"/>
</dbReference>
<protein>
    <recommendedName>
        <fullName evidence="4">Tetratricopeptide repeat protein</fullName>
    </recommendedName>
</protein>
<dbReference type="RefSeq" id="WP_301814545.1">
    <property type="nucleotide sequence ID" value="NZ_JAUJZH010000028.1"/>
</dbReference>
<evidence type="ECO:0000313" key="2">
    <source>
        <dbReference type="EMBL" id="MDO1536474.1"/>
    </source>
</evidence>
<comment type="caution">
    <text evidence="2">The sequence shown here is derived from an EMBL/GenBank/DDBJ whole genome shotgun (WGS) entry which is preliminary data.</text>
</comment>
<evidence type="ECO:0000313" key="3">
    <source>
        <dbReference type="Proteomes" id="UP001169027"/>
    </source>
</evidence>
<dbReference type="EMBL" id="JAUKVY010000028">
    <property type="protein sequence ID" value="MDO1536474.1"/>
    <property type="molecule type" value="Genomic_DNA"/>
</dbReference>
<proteinExistence type="predicted"/>
<gene>
    <name evidence="2" type="ORF">Q2T77_29740</name>
</gene>
<feature type="coiled-coil region" evidence="1">
    <location>
        <begin position="77"/>
        <end position="124"/>
    </location>
</feature>
<evidence type="ECO:0000256" key="1">
    <source>
        <dbReference type="SAM" id="Coils"/>
    </source>
</evidence>
<dbReference type="Proteomes" id="UP001169027">
    <property type="component" value="Unassembled WGS sequence"/>
</dbReference>
<keyword evidence="1" id="KW-0175">Coiled coil</keyword>
<accession>A0ABT8SC38</accession>
<sequence length="354" mass="40252">MSSSTLRDIAVHFRVNDIPGAMIPSTRLSNILERMHLGLPLSTLSLRYLLDHDLIDLHRLAIGEVPFEEYAATAIRAKQSRQHAAELEREAKEAESLAREAAWRDQYATQLKSEEAARKALESDPKHIAKMKSQALRRKYGMDYIDEPLYPRMMAIIKRLDAGGRLTEDDAVWLNTRANEHFTDALRDAYHLVEAKFLASEYRRTKDPWHAINASGHYRKCREAAAAVELLDTLPGHQIRDPKIRSAVCTTRGGGMRDLGRLDEALVMGEQGHQQQPRDFRPCTLLGAVHMELGNFGDARDWYAKAEDRGASERSIDSDLRGILRRLDKTRREAMRAFLVAENPARYGWANNVK</sequence>
<keyword evidence="3" id="KW-1185">Reference proteome</keyword>
<dbReference type="SUPFAM" id="SSF48452">
    <property type="entry name" value="TPR-like"/>
    <property type="match status" value="1"/>
</dbReference>